<protein>
    <submittedName>
        <fullName evidence="2">Pimeloyl-ACP methyl ester carboxylesterase</fullName>
    </submittedName>
</protein>
<dbReference type="PANTHER" id="PTHR43194:SF2">
    <property type="entry name" value="PEROXISOMAL MEMBRANE PROTEIN LPX1"/>
    <property type="match status" value="1"/>
</dbReference>
<feature type="domain" description="AB hydrolase-1" evidence="1">
    <location>
        <begin position="27"/>
        <end position="261"/>
    </location>
</feature>
<dbReference type="EMBL" id="QICN01000001">
    <property type="protein sequence ID" value="PXV71669.1"/>
    <property type="molecule type" value="Genomic_DNA"/>
</dbReference>
<keyword evidence="3" id="KW-1185">Reference proteome</keyword>
<dbReference type="Pfam" id="PF00561">
    <property type="entry name" value="Abhydrolase_1"/>
    <property type="match status" value="1"/>
</dbReference>
<dbReference type="OrthoDB" id="5380819at2"/>
<dbReference type="Gene3D" id="3.40.50.1820">
    <property type="entry name" value="alpha/beta hydrolase"/>
    <property type="match status" value="1"/>
</dbReference>
<dbReference type="InterPro" id="IPR029058">
    <property type="entry name" value="AB_hydrolase_fold"/>
</dbReference>
<proteinExistence type="predicted"/>
<dbReference type="SUPFAM" id="SSF53474">
    <property type="entry name" value="alpha/beta-Hydrolases"/>
    <property type="match status" value="1"/>
</dbReference>
<name>A0A318EFU1_9GAMM</name>
<gene>
    <name evidence="2" type="ORF">C8D93_101724</name>
</gene>
<dbReference type="AlphaFoldDB" id="A0A318EFU1"/>
<dbReference type="Proteomes" id="UP000248330">
    <property type="component" value="Unassembled WGS sequence"/>
</dbReference>
<evidence type="ECO:0000313" key="3">
    <source>
        <dbReference type="Proteomes" id="UP000248330"/>
    </source>
</evidence>
<evidence type="ECO:0000259" key="1">
    <source>
        <dbReference type="Pfam" id="PF00561"/>
    </source>
</evidence>
<dbReference type="PANTHER" id="PTHR43194">
    <property type="entry name" value="HYDROLASE ALPHA/BETA FOLD FAMILY"/>
    <property type="match status" value="1"/>
</dbReference>
<evidence type="ECO:0000313" key="2">
    <source>
        <dbReference type="EMBL" id="PXV71669.1"/>
    </source>
</evidence>
<dbReference type="PRINTS" id="PR00111">
    <property type="entry name" value="ABHYDROLASE"/>
</dbReference>
<comment type="caution">
    <text evidence="2">The sequence shown here is derived from an EMBL/GenBank/DDBJ whole genome shotgun (WGS) entry which is preliminary data.</text>
</comment>
<reference evidence="2 3" key="1">
    <citation type="submission" date="2018-04" db="EMBL/GenBank/DDBJ databases">
        <title>Genomic Encyclopedia of Type Strains, Phase IV (KMG-IV): sequencing the most valuable type-strain genomes for metagenomic binning, comparative biology and taxonomic classification.</title>
        <authorList>
            <person name="Goeker M."/>
        </authorList>
    </citation>
    <scope>NUCLEOTIDE SEQUENCE [LARGE SCALE GENOMIC DNA]</scope>
    <source>
        <strain evidence="2 3">DSM 104150</strain>
    </source>
</reference>
<accession>A0A318EFU1</accession>
<sequence>MTTQTRRFSVSDGLTLVGDVGGDPAAPPVILLHGGGQTRHSWGLAMEVLVNAGYHVLNLDARGHGESDWSADGDYSIATLAADLSAVIETLAAPPALIGASMGGATSLFYTGHADQSRVRALVLVDIVPKINAVGAKRIRAFMRAYPEGFASLEEAANAVSDFYPERPRPRDSNGLMKNLRRREDGRFHWHWDPRFVESPERAEPPQFAHKLQQAARGVRQPVLLVQGMSSDIVSTEGVADLQQQIPHLEVYEVANAGHMVAGDKNDAFNEGIIRFLQCCHPPLAAAKIGQD</sequence>
<dbReference type="InterPro" id="IPR050228">
    <property type="entry name" value="Carboxylesterase_BioH"/>
</dbReference>
<organism evidence="2 3">
    <name type="scientific">Sinimarinibacterium flocculans</name>
    <dbReference type="NCBI Taxonomy" id="985250"/>
    <lineage>
        <taxon>Bacteria</taxon>
        <taxon>Pseudomonadati</taxon>
        <taxon>Pseudomonadota</taxon>
        <taxon>Gammaproteobacteria</taxon>
        <taxon>Nevskiales</taxon>
        <taxon>Nevskiaceae</taxon>
        <taxon>Sinimarinibacterium</taxon>
    </lineage>
</organism>
<dbReference type="InterPro" id="IPR000073">
    <property type="entry name" value="AB_hydrolase_1"/>
</dbReference>
<dbReference type="RefSeq" id="WP_110263766.1">
    <property type="nucleotide sequence ID" value="NZ_CAWNXA010000001.1"/>
</dbReference>